<name>A0A151I4R8_9HYME</name>
<gene>
    <name evidence="1" type="ORF">ALC53_05007</name>
</gene>
<reference evidence="1 2" key="1">
    <citation type="submission" date="2015-09" db="EMBL/GenBank/DDBJ databases">
        <title>Atta colombica WGS genome.</title>
        <authorList>
            <person name="Nygaard S."/>
            <person name="Hu H."/>
            <person name="Boomsma J."/>
            <person name="Zhang G."/>
        </authorList>
    </citation>
    <scope>NUCLEOTIDE SEQUENCE [LARGE SCALE GENOMIC DNA]</scope>
    <source>
        <strain evidence="1">Treedump-2</strain>
        <tissue evidence="1">Whole body</tissue>
    </source>
</reference>
<proteinExistence type="predicted"/>
<dbReference type="EMBL" id="KQ976456">
    <property type="protein sequence ID" value="KYM84858.1"/>
    <property type="molecule type" value="Genomic_DNA"/>
</dbReference>
<keyword evidence="2" id="KW-1185">Reference proteome</keyword>
<sequence length="82" mass="9482">MRVLDTLTQEVGILGGWREGCREREGGIEKEKAYYRGRDGLKFHNPAISLIVRYALQEGNDSYLLGYTSENYEIKCFDFDIL</sequence>
<dbReference type="Proteomes" id="UP000078540">
    <property type="component" value="Unassembled WGS sequence"/>
</dbReference>
<dbReference type="AlphaFoldDB" id="A0A151I4R8"/>
<evidence type="ECO:0000313" key="2">
    <source>
        <dbReference type="Proteomes" id="UP000078540"/>
    </source>
</evidence>
<accession>A0A151I4R8</accession>
<organism evidence="1 2">
    <name type="scientific">Atta colombica</name>
    <dbReference type="NCBI Taxonomy" id="520822"/>
    <lineage>
        <taxon>Eukaryota</taxon>
        <taxon>Metazoa</taxon>
        <taxon>Ecdysozoa</taxon>
        <taxon>Arthropoda</taxon>
        <taxon>Hexapoda</taxon>
        <taxon>Insecta</taxon>
        <taxon>Pterygota</taxon>
        <taxon>Neoptera</taxon>
        <taxon>Endopterygota</taxon>
        <taxon>Hymenoptera</taxon>
        <taxon>Apocrita</taxon>
        <taxon>Aculeata</taxon>
        <taxon>Formicoidea</taxon>
        <taxon>Formicidae</taxon>
        <taxon>Myrmicinae</taxon>
        <taxon>Atta</taxon>
    </lineage>
</organism>
<evidence type="ECO:0000313" key="1">
    <source>
        <dbReference type="EMBL" id="KYM84858.1"/>
    </source>
</evidence>
<protein>
    <submittedName>
        <fullName evidence="1">Uncharacterized protein</fullName>
    </submittedName>
</protein>